<proteinExistence type="predicted"/>
<dbReference type="CDD" id="cd02980">
    <property type="entry name" value="TRX_Fd_family"/>
    <property type="match status" value="1"/>
</dbReference>
<evidence type="ECO:0000256" key="1">
    <source>
        <dbReference type="ARBA" id="ARBA00022723"/>
    </source>
</evidence>
<dbReference type="Gene3D" id="1.10.10.1590">
    <property type="entry name" value="NADH-quinone oxidoreductase subunit E"/>
    <property type="match status" value="1"/>
</dbReference>
<evidence type="ECO:0000256" key="2">
    <source>
        <dbReference type="ARBA" id="ARBA00023004"/>
    </source>
</evidence>
<keyword evidence="1" id="KW-0479">Metal-binding</keyword>
<dbReference type="Pfam" id="PF01257">
    <property type="entry name" value="2Fe-2S_thioredx"/>
    <property type="match status" value="1"/>
</dbReference>
<dbReference type="EMBL" id="JBBMFM010000063">
    <property type="protein sequence ID" value="MEQ2426482.1"/>
    <property type="molecule type" value="Genomic_DNA"/>
</dbReference>
<gene>
    <name evidence="4" type="ORF">WMQ36_16030</name>
</gene>
<dbReference type="RefSeq" id="WP_349118358.1">
    <property type="nucleotide sequence ID" value="NZ_JBBMFM010000063.1"/>
</dbReference>
<organism evidence="4 5">
    <name type="scientific">Enterocloster hominis</name>
    <name type="common">ex Hitch et al. 2024</name>
    <dbReference type="NCBI Taxonomy" id="1917870"/>
    <lineage>
        <taxon>Bacteria</taxon>
        <taxon>Bacillati</taxon>
        <taxon>Bacillota</taxon>
        <taxon>Clostridia</taxon>
        <taxon>Lachnospirales</taxon>
        <taxon>Lachnospiraceae</taxon>
        <taxon>Enterocloster</taxon>
    </lineage>
</organism>
<dbReference type="InterPro" id="IPR036249">
    <property type="entry name" value="Thioredoxin-like_sf"/>
</dbReference>
<sequence length="164" mass="18503">MQSGDNEKTDREVREILDYYKELPERGSQEVIVSMLRELQDVCGWIGPSVLEEAAQTAGVKESLIEIIMKRYPSLKKSPYVHEITVCTGQNCASRDNLKLLQELRQRLKIGGDGISQDGRIYMKTRACLKQCRTTPNIMVDGKIYSGKSVKEIVSMVTGPDTYI</sequence>
<dbReference type="SUPFAM" id="SSF52833">
    <property type="entry name" value="Thioredoxin-like"/>
    <property type="match status" value="1"/>
</dbReference>
<accession>A0ABV1D7U3</accession>
<reference evidence="4 5" key="1">
    <citation type="submission" date="2024-03" db="EMBL/GenBank/DDBJ databases">
        <title>Human intestinal bacterial collection.</title>
        <authorList>
            <person name="Pauvert C."/>
            <person name="Hitch T.C.A."/>
            <person name="Clavel T."/>
        </authorList>
    </citation>
    <scope>NUCLEOTIDE SEQUENCE [LARGE SCALE GENOMIC DNA]</scope>
    <source>
        <strain evidence="4 5">CLA-SR-H021</strain>
    </source>
</reference>
<dbReference type="Proteomes" id="UP001454086">
    <property type="component" value="Unassembled WGS sequence"/>
</dbReference>
<keyword evidence="5" id="KW-1185">Reference proteome</keyword>
<name>A0ABV1D7U3_9FIRM</name>
<protein>
    <submittedName>
        <fullName evidence="4">NAD(P)H-dependent oxidoreductase subunit E</fullName>
    </submittedName>
</protein>
<evidence type="ECO:0000313" key="4">
    <source>
        <dbReference type="EMBL" id="MEQ2426482.1"/>
    </source>
</evidence>
<comment type="caution">
    <text evidence="4">The sequence shown here is derived from an EMBL/GenBank/DDBJ whole genome shotgun (WGS) entry which is preliminary data.</text>
</comment>
<keyword evidence="2" id="KW-0408">Iron</keyword>
<dbReference type="PANTHER" id="PTHR10371">
    <property type="entry name" value="NADH DEHYDROGENASE UBIQUINONE FLAVOPROTEIN 2, MITOCHONDRIAL"/>
    <property type="match status" value="1"/>
</dbReference>
<dbReference type="Gene3D" id="3.40.30.10">
    <property type="entry name" value="Glutaredoxin"/>
    <property type="match status" value="1"/>
</dbReference>
<evidence type="ECO:0000313" key="5">
    <source>
        <dbReference type="Proteomes" id="UP001454086"/>
    </source>
</evidence>
<dbReference type="PANTHER" id="PTHR10371:SF3">
    <property type="entry name" value="NADH DEHYDROGENASE [UBIQUINONE] FLAVOPROTEIN 2, MITOCHONDRIAL"/>
    <property type="match status" value="1"/>
</dbReference>
<dbReference type="InterPro" id="IPR041921">
    <property type="entry name" value="NuoE_N"/>
</dbReference>
<evidence type="ECO:0000256" key="3">
    <source>
        <dbReference type="ARBA" id="ARBA00023014"/>
    </source>
</evidence>
<keyword evidence="3" id="KW-0411">Iron-sulfur</keyword>